<dbReference type="EMBL" id="KF554508">
    <property type="protein sequence ID" value="AID50602.1"/>
    <property type="molecule type" value="Genomic_DNA"/>
</dbReference>
<proteinExistence type="predicted"/>
<evidence type="ECO:0000313" key="2">
    <source>
        <dbReference type="Proteomes" id="UP000027382"/>
    </source>
</evidence>
<dbReference type="RefSeq" id="YP_009099211.1">
    <property type="nucleotide sequence ID" value="NC_025423.1"/>
</dbReference>
<keyword evidence="2" id="KW-1185">Reference proteome</keyword>
<dbReference type="Proteomes" id="UP000027382">
    <property type="component" value="Segment"/>
</dbReference>
<accession>A0A068EQF6</accession>
<evidence type="ECO:0000313" key="1">
    <source>
        <dbReference type="EMBL" id="AID50602.1"/>
    </source>
</evidence>
<dbReference type="GeneID" id="22277110"/>
<dbReference type="KEGG" id="vg:22277110"/>
<name>A0A068EQF6_9CAUD</name>
<sequence length="37" mass="4400">MLVSMRGTYKLTSYKAIRFAHQKLFPPFNPLHQPFAY</sequence>
<reference evidence="1" key="1">
    <citation type="journal article" date="2014" name="Virology">
        <title>The odd one out: Bacillus ACT bacteriophage CP-51 exhibits unusual properties compared to related Spounavirinae W.Ph. and Bastille.</title>
        <authorList>
            <person name="Klumpp J."/>
            <person name="Schmuki M."/>
            <person name="Sozhamannan S."/>
            <person name="Beyer W."/>
            <person name="Fouts D.E."/>
            <person name="Bernbach V."/>
            <person name="Calendar R."/>
            <person name="Loessner M.J."/>
        </authorList>
    </citation>
    <scope>NUCLEOTIDE SEQUENCE [LARGE SCALE GENOMIC DNA]</scope>
</reference>
<organism evidence="1 2">
    <name type="scientific">Bacillus phage CP-51</name>
    <dbReference type="NCBI Taxonomy" id="1391188"/>
    <lineage>
        <taxon>Viruses</taxon>
        <taxon>Duplodnaviria</taxon>
        <taxon>Heunggongvirae</taxon>
        <taxon>Uroviricota</taxon>
        <taxon>Caudoviricetes</taxon>
        <taxon>Herelleviridae</taxon>
        <taxon>Spounavirinae</taxon>
        <taxon>Siminovitchvirus</taxon>
        <taxon>Siminovitchvirus CP51</taxon>
    </lineage>
</organism>
<protein>
    <submittedName>
        <fullName evidence="1">Uncharacterized protein</fullName>
    </submittedName>
</protein>